<organism evidence="3 4">
    <name type="scientific">Larkinella terrae</name>
    <dbReference type="NCBI Taxonomy" id="2025311"/>
    <lineage>
        <taxon>Bacteria</taxon>
        <taxon>Pseudomonadati</taxon>
        <taxon>Bacteroidota</taxon>
        <taxon>Cytophagia</taxon>
        <taxon>Cytophagales</taxon>
        <taxon>Spirosomataceae</taxon>
        <taxon>Larkinella</taxon>
    </lineage>
</organism>
<dbReference type="RefSeq" id="WP_154177673.1">
    <property type="nucleotide sequence ID" value="NZ_WJXZ01000014.1"/>
</dbReference>
<keyword evidence="4" id="KW-1185">Reference proteome</keyword>
<keyword evidence="1" id="KW-0472">Membrane</keyword>
<reference evidence="3 4" key="1">
    <citation type="journal article" date="2018" name="Antonie Van Leeuwenhoek">
        <title>Larkinella terrae sp. nov., isolated from soil on Jeju Island, South Korea.</title>
        <authorList>
            <person name="Ten L.N."/>
            <person name="Jeon J."/>
            <person name="Park S.J."/>
            <person name="Park S."/>
            <person name="Lee S.Y."/>
            <person name="Kim M.K."/>
            <person name="Jung H.Y."/>
        </authorList>
    </citation>
    <scope>NUCLEOTIDE SEQUENCE [LARGE SCALE GENOMIC DNA]</scope>
    <source>
        <strain evidence="3 4">KCTC 52001</strain>
    </source>
</reference>
<dbReference type="OrthoDB" id="956368at2"/>
<dbReference type="EMBL" id="WJXZ01000014">
    <property type="protein sequence ID" value="MRS64322.1"/>
    <property type="molecule type" value="Genomic_DNA"/>
</dbReference>
<dbReference type="AlphaFoldDB" id="A0A7K0ERC1"/>
<feature type="signal peptide" evidence="2">
    <location>
        <begin position="1"/>
        <end position="18"/>
    </location>
</feature>
<accession>A0A7K0ERC1</accession>
<keyword evidence="2" id="KW-0732">Signal</keyword>
<evidence type="ECO:0000256" key="2">
    <source>
        <dbReference type="SAM" id="SignalP"/>
    </source>
</evidence>
<evidence type="ECO:0008006" key="5">
    <source>
        <dbReference type="Google" id="ProtNLM"/>
    </source>
</evidence>
<name>A0A7K0ERC1_9BACT</name>
<gene>
    <name evidence="3" type="ORF">GJJ30_23695</name>
</gene>
<feature type="chain" id="PRO_5029571817" description="LPXTG cell wall anchor domain-containing protein" evidence="2">
    <location>
        <begin position="19"/>
        <end position="115"/>
    </location>
</feature>
<sequence length="115" mass="12834">MKTLLLAFLLIIGPLAMAHTVLQTRLVDNGQTLSIRINGHQDGRKIQFDRTFDISNRNVLEKEMIKYRAFQSVGLTLPPNEMPWLLSSALGLVVVAGTVLVLRFQKVKPVGLKPL</sequence>
<comment type="caution">
    <text evidence="3">The sequence shown here is derived from an EMBL/GenBank/DDBJ whole genome shotgun (WGS) entry which is preliminary data.</text>
</comment>
<dbReference type="Proteomes" id="UP000441754">
    <property type="component" value="Unassembled WGS sequence"/>
</dbReference>
<proteinExistence type="predicted"/>
<feature type="transmembrane region" description="Helical" evidence="1">
    <location>
        <begin position="84"/>
        <end position="104"/>
    </location>
</feature>
<keyword evidence="1" id="KW-1133">Transmembrane helix</keyword>
<evidence type="ECO:0000313" key="3">
    <source>
        <dbReference type="EMBL" id="MRS64322.1"/>
    </source>
</evidence>
<evidence type="ECO:0000256" key="1">
    <source>
        <dbReference type="SAM" id="Phobius"/>
    </source>
</evidence>
<keyword evidence="1" id="KW-0812">Transmembrane</keyword>
<evidence type="ECO:0000313" key="4">
    <source>
        <dbReference type="Proteomes" id="UP000441754"/>
    </source>
</evidence>
<protein>
    <recommendedName>
        <fullName evidence="5">LPXTG cell wall anchor domain-containing protein</fullName>
    </recommendedName>
</protein>